<dbReference type="InterPro" id="IPR005338">
    <property type="entry name" value="Anhydro_N_Ac-Mur_kinase"/>
</dbReference>
<keyword evidence="4" id="KW-1185">Reference proteome</keyword>
<dbReference type="Gene3D" id="3.30.420.40">
    <property type="match status" value="2"/>
</dbReference>
<sequence length="381" mass="40307">MQKKAHLMELEAPVLALGLMSGTSCDGVDLALIRTDGEDAFEPVANGFHAYSADQKALLGQAIKAAKGMEDRTDRSGVLAEAEALVTQHHIEAAQVFLDSLDENVSRPDLIGFHGQTVWHDPAKGVTVQLGDGEALSNILNCPVVFDLRANDMEHGGEGAPMVPAFHRLLAAKQELLRPCAFVNIGGVSNITWIGSEDELTAFDCGPGNALIDDLVRRKLNKDMDEGGRLAMAGQVDFLALVGLIGNPYFQKRAPKSLDRNAFDASVVESLGVEDAVATLTAFTVETICLGLEQMEQLKGEQPTCLVVCGGGQHNPAIIGQLQGALDCEVRRADDLGLQGDALEAQAFAYLAVRSSRGLPLTFPGTTGVHEPVSGGVMVGG</sequence>
<evidence type="ECO:0000313" key="3">
    <source>
        <dbReference type="EMBL" id="SNZ07999.1"/>
    </source>
</evidence>
<dbReference type="Proteomes" id="UP000219439">
    <property type="component" value="Unassembled WGS sequence"/>
</dbReference>
<keyword evidence="2" id="KW-0547">Nucleotide-binding</keyword>
<reference evidence="3 4" key="1">
    <citation type="submission" date="2017-09" db="EMBL/GenBank/DDBJ databases">
        <authorList>
            <person name="Ehlers B."/>
            <person name="Leendertz F.H."/>
        </authorList>
    </citation>
    <scope>NUCLEOTIDE SEQUENCE [LARGE SCALE GENOMIC DNA]</scope>
    <source>
        <strain evidence="3 4">DSM 18289</strain>
    </source>
</reference>
<dbReference type="UniPathway" id="UPA00544"/>
<evidence type="ECO:0000313" key="4">
    <source>
        <dbReference type="Proteomes" id="UP000219439"/>
    </source>
</evidence>
<dbReference type="RefSeq" id="WP_244580026.1">
    <property type="nucleotide sequence ID" value="NZ_OBEL01000001.1"/>
</dbReference>
<keyword evidence="2 3" id="KW-0418">Kinase</keyword>
<dbReference type="GO" id="GO:0097175">
    <property type="term" value="P:1,6-anhydro-N-acetyl-beta-muramic acid catabolic process"/>
    <property type="evidence" value="ECO:0007669"/>
    <property type="project" value="UniProtKB-UniRule"/>
</dbReference>
<dbReference type="GO" id="GO:0016301">
    <property type="term" value="F:kinase activity"/>
    <property type="evidence" value="ECO:0007669"/>
    <property type="project" value="UniProtKB-KW"/>
</dbReference>
<dbReference type="EC" id="2.7.1.170" evidence="2"/>
<dbReference type="GO" id="GO:0016773">
    <property type="term" value="F:phosphotransferase activity, alcohol group as acceptor"/>
    <property type="evidence" value="ECO:0007669"/>
    <property type="project" value="UniProtKB-UniRule"/>
</dbReference>
<keyword evidence="2" id="KW-0808">Transferase</keyword>
<keyword evidence="1 2" id="KW-0119">Carbohydrate metabolism</keyword>
<dbReference type="NCBIfam" id="NF007141">
    <property type="entry name" value="PRK09585.1-5"/>
    <property type="match status" value="1"/>
</dbReference>
<dbReference type="Pfam" id="PF03702">
    <property type="entry name" value="AnmK"/>
    <property type="match status" value="1"/>
</dbReference>
<dbReference type="PANTHER" id="PTHR30605:SF0">
    <property type="entry name" value="ANHYDRO-N-ACETYLMURAMIC ACID KINASE"/>
    <property type="match status" value="1"/>
</dbReference>
<evidence type="ECO:0000256" key="1">
    <source>
        <dbReference type="ARBA" id="ARBA00023277"/>
    </source>
</evidence>
<comment type="similarity">
    <text evidence="2">Belongs to the anhydro-N-acetylmuramic acid kinase family.</text>
</comment>
<dbReference type="GO" id="GO:0006040">
    <property type="term" value="P:amino sugar metabolic process"/>
    <property type="evidence" value="ECO:0007669"/>
    <property type="project" value="InterPro"/>
</dbReference>
<dbReference type="PROSITE" id="PS51257">
    <property type="entry name" value="PROKAR_LIPOPROTEIN"/>
    <property type="match status" value="1"/>
</dbReference>
<dbReference type="SUPFAM" id="SSF53067">
    <property type="entry name" value="Actin-like ATPase domain"/>
    <property type="match status" value="1"/>
</dbReference>
<organism evidence="3 4">
    <name type="scientific">Cohaesibacter gelatinilyticus</name>
    <dbReference type="NCBI Taxonomy" id="372072"/>
    <lineage>
        <taxon>Bacteria</taxon>
        <taxon>Pseudomonadati</taxon>
        <taxon>Pseudomonadota</taxon>
        <taxon>Alphaproteobacteria</taxon>
        <taxon>Hyphomicrobiales</taxon>
        <taxon>Cohaesibacteraceae</taxon>
    </lineage>
</organism>
<evidence type="ECO:0000256" key="2">
    <source>
        <dbReference type="HAMAP-Rule" id="MF_01270"/>
    </source>
</evidence>
<dbReference type="AlphaFoldDB" id="A0A285NEX3"/>
<dbReference type="UniPathway" id="UPA00343"/>
<gene>
    <name evidence="2" type="primary">anmK</name>
    <name evidence="3" type="ORF">SAMN06265368_1382</name>
</gene>
<proteinExistence type="inferred from homology"/>
<comment type="function">
    <text evidence="2">Catalyzes the specific phosphorylation of 1,6-anhydro-N-acetylmuramic acid (anhMurNAc) with the simultaneous cleavage of the 1,6-anhydro ring, generating MurNAc-6-P. Is required for the utilization of anhMurNAc either imported from the medium or derived from its own cell wall murein, and thus plays a role in cell wall recycling.</text>
</comment>
<comment type="catalytic activity">
    <reaction evidence="2">
        <text>1,6-anhydro-N-acetyl-beta-muramate + ATP + H2O = N-acetyl-D-muramate 6-phosphate + ADP + H(+)</text>
        <dbReference type="Rhea" id="RHEA:24952"/>
        <dbReference type="ChEBI" id="CHEBI:15377"/>
        <dbReference type="ChEBI" id="CHEBI:15378"/>
        <dbReference type="ChEBI" id="CHEBI:30616"/>
        <dbReference type="ChEBI" id="CHEBI:58690"/>
        <dbReference type="ChEBI" id="CHEBI:58722"/>
        <dbReference type="ChEBI" id="CHEBI:456216"/>
        <dbReference type="EC" id="2.7.1.170"/>
    </reaction>
</comment>
<keyword evidence="2" id="KW-0067">ATP-binding</keyword>
<dbReference type="GO" id="GO:0009254">
    <property type="term" value="P:peptidoglycan turnover"/>
    <property type="evidence" value="ECO:0007669"/>
    <property type="project" value="UniProtKB-UniRule"/>
</dbReference>
<comment type="pathway">
    <text evidence="2">Cell wall biogenesis; peptidoglycan recycling.</text>
</comment>
<dbReference type="InterPro" id="IPR043129">
    <property type="entry name" value="ATPase_NBD"/>
</dbReference>
<dbReference type="HAMAP" id="MF_01270">
    <property type="entry name" value="AnhMurNAc_kinase"/>
    <property type="match status" value="1"/>
</dbReference>
<protein>
    <recommendedName>
        <fullName evidence="2">Anhydro-N-acetylmuramic acid kinase</fullName>
        <ecNumber evidence="2">2.7.1.170</ecNumber>
    </recommendedName>
    <alternativeName>
        <fullName evidence="2">AnhMurNAc kinase</fullName>
    </alternativeName>
</protein>
<accession>A0A285NEX3</accession>
<name>A0A285NEX3_9HYPH</name>
<feature type="binding site" evidence="2">
    <location>
        <begin position="22"/>
        <end position="29"/>
    </location>
    <ligand>
        <name>ATP</name>
        <dbReference type="ChEBI" id="CHEBI:30616"/>
    </ligand>
</feature>
<comment type="pathway">
    <text evidence="2">Amino-sugar metabolism; 1,6-anhydro-N-acetylmuramate degradation.</text>
</comment>
<dbReference type="PANTHER" id="PTHR30605">
    <property type="entry name" value="ANHYDRO-N-ACETYLMURAMIC ACID KINASE"/>
    <property type="match status" value="1"/>
</dbReference>
<dbReference type="GO" id="GO:0005524">
    <property type="term" value="F:ATP binding"/>
    <property type="evidence" value="ECO:0007669"/>
    <property type="project" value="UniProtKB-UniRule"/>
</dbReference>
<dbReference type="EMBL" id="OBEL01000001">
    <property type="protein sequence ID" value="SNZ07999.1"/>
    <property type="molecule type" value="Genomic_DNA"/>
</dbReference>